<reference evidence="2 4" key="2">
    <citation type="submission" date="2018-06" db="EMBL/GenBank/DDBJ databases">
        <authorList>
            <consortium name="Pathogen Informatics"/>
            <person name="Doyle S."/>
        </authorList>
    </citation>
    <scope>NUCLEOTIDE SEQUENCE [LARGE SCALE GENOMIC DNA]</scope>
    <source>
        <strain evidence="2 4">NCTC13560</strain>
    </source>
</reference>
<reference evidence="1 3" key="1">
    <citation type="submission" date="2017-01" db="EMBL/GenBank/DDBJ databases">
        <authorList>
            <person name="Varghese N."/>
            <person name="Submissions S."/>
        </authorList>
    </citation>
    <scope>NUCLEOTIDE SEQUENCE [LARGE SCALE GENOMIC DNA]</scope>
    <source>
        <strain evidence="1 3">ATCC 27950</strain>
    </source>
</reference>
<name>A0A381FDT3_9FLAO</name>
<sequence length="157" mass="18269">MKKFLSLFILLFIITINAQERVLIKKSEITIPIGKKIILKPEFKKNKIIKFELVSEENITEKKDMFDMLKNFKRDETTDNSIEFTFSESEMMGNSIFTLLNIQKTGKTMNFKAKIKLKGTTIYQSTSIMPSSSNAASVEQWRDNIDSIFLYDFELID</sequence>
<dbReference type="Proteomes" id="UP000255231">
    <property type="component" value="Unassembled WGS sequence"/>
</dbReference>
<dbReference type="RefSeq" id="WP_076562221.1">
    <property type="nucleotide sequence ID" value="NZ_CP033929.1"/>
</dbReference>
<protein>
    <submittedName>
        <fullName evidence="2">Uncharacterized protein</fullName>
    </submittedName>
</protein>
<keyword evidence="3" id="KW-1185">Reference proteome</keyword>
<evidence type="ECO:0000313" key="1">
    <source>
        <dbReference type="EMBL" id="SIR19628.1"/>
    </source>
</evidence>
<accession>A0A381FDT3</accession>
<evidence type="ECO:0000313" key="3">
    <source>
        <dbReference type="Proteomes" id="UP000185725"/>
    </source>
</evidence>
<dbReference type="EMBL" id="UFVS01000001">
    <property type="protein sequence ID" value="SUX44272.1"/>
    <property type="molecule type" value="Genomic_DNA"/>
</dbReference>
<dbReference type="OrthoDB" id="1272782at2"/>
<gene>
    <name evidence="2" type="ORF">NCTC13560_02443</name>
    <name evidence="1" type="ORF">SAMN05421682_11477</name>
</gene>
<evidence type="ECO:0000313" key="2">
    <source>
        <dbReference type="EMBL" id="SUX44272.1"/>
    </source>
</evidence>
<dbReference type="AlphaFoldDB" id="A0A381FDT3"/>
<organism evidence="2 4">
    <name type="scientific">Chryseobacterium indoltheticum</name>
    <dbReference type="NCBI Taxonomy" id="254"/>
    <lineage>
        <taxon>Bacteria</taxon>
        <taxon>Pseudomonadati</taxon>
        <taxon>Bacteroidota</taxon>
        <taxon>Flavobacteriia</taxon>
        <taxon>Flavobacteriales</taxon>
        <taxon>Weeksellaceae</taxon>
        <taxon>Chryseobacterium group</taxon>
        <taxon>Chryseobacterium</taxon>
    </lineage>
</organism>
<proteinExistence type="predicted"/>
<dbReference type="GeneID" id="303673857"/>
<dbReference type="EMBL" id="FTMF01000014">
    <property type="protein sequence ID" value="SIR19628.1"/>
    <property type="molecule type" value="Genomic_DNA"/>
</dbReference>
<evidence type="ECO:0000313" key="4">
    <source>
        <dbReference type="Proteomes" id="UP000255231"/>
    </source>
</evidence>
<dbReference type="Proteomes" id="UP000185725">
    <property type="component" value="Unassembled WGS sequence"/>
</dbReference>
<dbReference type="KEGG" id="cil:EG358_09125"/>